<accession>A0A1X0Q7S4</accession>
<reference evidence="1 2" key="1">
    <citation type="journal article" date="2017" name="Environ. Microbiol.">
        <title>Decay of the glycolytic pathway and adaptation to intranuclear parasitism within Enterocytozoonidae microsporidia.</title>
        <authorList>
            <person name="Wiredu Boakye D."/>
            <person name="Jaroenlak P."/>
            <person name="Prachumwat A."/>
            <person name="Williams T.A."/>
            <person name="Bateman K.S."/>
            <person name="Itsathitphaisarn O."/>
            <person name="Sritunyalucksana K."/>
            <person name="Paszkiewicz K.H."/>
            <person name="Moore K.A."/>
            <person name="Stentiford G.D."/>
            <person name="Williams B.A."/>
        </authorList>
    </citation>
    <scope>NUCLEOTIDE SEQUENCE [LARGE SCALE GENOMIC DNA]</scope>
    <source>
        <strain evidence="1 2">GB1</strain>
    </source>
</reference>
<dbReference type="VEuPathDB" id="MicrosporidiaDB:HERIO_2195"/>
<keyword evidence="2" id="KW-1185">Reference proteome</keyword>
<protein>
    <submittedName>
        <fullName evidence="1">Uncharacterized protein</fullName>
    </submittedName>
</protein>
<evidence type="ECO:0000313" key="1">
    <source>
        <dbReference type="EMBL" id="ORD95809.1"/>
    </source>
</evidence>
<comment type="caution">
    <text evidence="1">The sequence shown here is derived from an EMBL/GenBank/DDBJ whole genome shotgun (WGS) entry which is preliminary data.</text>
</comment>
<evidence type="ECO:0000313" key="2">
    <source>
        <dbReference type="Proteomes" id="UP000192356"/>
    </source>
</evidence>
<sequence>MVLDAALFCYRVSPKAQYKMSLFELVYGRASPIFLREDEFIRENYLFENKECYLKECFSLKLITVKLLIKSFTHRN</sequence>
<organism evidence="1 2">
    <name type="scientific">Hepatospora eriocheir</name>
    <dbReference type="NCBI Taxonomy" id="1081669"/>
    <lineage>
        <taxon>Eukaryota</taxon>
        <taxon>Fungi</taxon>
        <taxon>Fungi incertae sedis</taxon>
        <taxon>Microsporidia</taxon>
        <taxon>Hepatosporidae</taxon>
        <taxon>Hepatospora</taxon>
    </lineage>
</organism>
<dbReference type="Proteomes" id="UP000192356">
    <property type="component" value="Unassembled WGS sequence"/>
</dbReference>
<dbReference type="AlphaFoldDB" id="A0A1X0Q7S4"/>
<gene>
    <name evidence="1" type="ORF">HERIO_2195</name>
</gene>
<name>A0A1X0Q7S4_9MICR</name>
<dbReference type="EMBL" id="LVKB01000178">
    <property type="protein sequence ID" value="ORD95809.1"/>
    <property type="molecule type" value="Genomic_DNA"/>
</dbReference>
<proteinExistence type="predicted"/>